<evidence type="ECO:0000313" key="2">
    <source>
        <dbReference type="Proteomes" id="UP001164250"/>
    </source>
</evidence>
<protein>
    <submittedName>
        <fullName evidence="1">Uncharacterized protein</fullName>
    </submittedName>
</protein>
<comment type="caution">
    <text evidence="1">The sequence shown here is derived from an EMBL/GenBank/DDBJ whole genome shotgun (WGS) entry which is preliminary data.</text>
</comment>
<accession>A0ACC1BSL9</accession>
<dbReference type="EMBL" id="CM047899">
    <property type="protein sequence ID" value="KAJ0102079.1"/>
    <property type="molecule type" value="Genomic_DNA"/>
</dbReference>
<organism evidence="1 2">
    <name type="scientific">Pistacia atlantica</name>
    <dbReference type="NCBI Taxonomy" id="434234"/>
    <lineage>
        <taxon>Eukaryota</taxon>
        <taxon>Viridiplantae</taxon>
        <taxon>Streptophyta</taxon>
        <taxon>Embryophyta</taxon>
        <taxon>Tracheophyta</taxon>
        <taxon>Spermatophyta</taxon>
        <taxon>Magnoliopsida</taxon>
        <taxon>eudicotyledons</taxon>
        <taxon>Gunneridae</taxon>
        <taxon>Pentapetalae</taxon>
        <taxon>rosids</taxon>
        <taxon>malvids</taxon>
        <taxon>Sapindales</taxon>
        <taxon>Anacardiaceae</taxon>
        <taxon>Pistacia</taxon>
    </lineage>
</organism>
<gene>
    <name evidence="1" type="ORF">Patl1_05618</name>
</gene>
<dbReference type="Proteomes" id="UP001164250">
    <property type="component" value="Chromosome 3"/>
</dbReference>
<reference evidence="2" key="1">
    <citation type="journal article" date="2023" name="G3 (Bethesda)">
        <title>Genome assembly and association tests identify interacting loci associated with vigor, precocity, and sex in interspecific pistachio rootstocks.</title>
        <authorList>
            <person name="Palmer W."/>
            <person name="Jacygrad E."/>
            <person name="Sagayaradj S."/>
            <person name="Cavanaugh K."/>
            <person name="Han R."/>
            <person name="Bertier L."/>
            <person name="Beede B."/>
            <person name="Kafkas S."/>
            <person name="Golino D."/>
            <person name="Preece J."/>
            <person name="Michelmore R."/>
        </authorList>
    </citation>
    <scope>NUCLEOTIDE SEQUENCE [LARGE SCALE GENOMIC DNA]</scope>
</reference>
<sequence length="194" mass="21332">MGVGSGAPSSGFKEVQLPVTATTNPFCFGMGAGQVDSNHSNLVLVPPSPPPPPPLPHDDHLSSSAVLGQSRSPDSTPLSPKENSWVHIALRKPLERKTTITLLQAFCEARGILSIKSSISVAMDGKKLRESCLVGSFLEKKPHFHIVQAVAIRMWKKYNLSNIMMNDKAFFFFKFESAPDMHQCLEDSPWLFQN</sequence>
<name>A0ACC1BSL9_9ROSI</name>
<evidence type="ECO:0000313" key="1">
    <source>
        <dbReference type="EMBL" id="KAJ0102079.1"/>
    </source>
</evidence>
<keyword evidence="2" id="KW-1185">Reference proteome</keyword>
<proteinExistence type="predicted"/>